<protein>
    <submittedName>
        <fullName evidence="2">ARAD1D08184p</fullName>
    </submittedName>
</protein>
<proteinExistence type="predicted"/>
<dbReference type="AlphaFoldDB" id="A0A060T931"/>
<organism evidence="2">
    <name type="scientific">Blastobotrys adeninivorans</name>
    <name type="common">Yeast</name>
    <name type="synonym">Arxula adeninivorans</name>
    <dbReference type="NCBI Taxonomy" id="409370"/>
    <lineage>
        <taxon>Eukaryota</taxon>
        <taxon>Fungi</taxon>
        <taxon>Dikarya</taxon>
        <taxon>Ascomycota</taxon>
        <taxon>Saccharomycotina</taxon>
        <taxon>Dipodascomycetes</taxon>
        <taxon>Dipodascales</taxon>
        <taxon>Trichomonascaceae</taxon>
        <taxon>Blastobotrys</taxon>
    </lineage>
</organism>
<dbReference type="GO" id="GO:0035091">
    <property type="term" value="F:phosphatidylinositol binding"/>
    <property type="evidence" value="ECO:0007669"/>
    <property type="project" value="TreeGrafter"/>
</dbReference>
<dbReference type="EMBL" id="HG937694">
    <property type="protein sequence ID" value="CDP37294.1"/>
    <property type="molecule type" value="Genomic_DNA"/>
</dbReference>
<reference evidence="2" key="1">
    <citation type="submission" date="2014-02" db="EMBL/GenBank/DDBJ databases">
        <authorList>
            <person name="Genoscope - CEA"/>
        </authorList>
    </citation>
    <scope>NUCLEOTIDE SEQUENCE</scope>
    <source>
        <strain evidence="2">LS3</strain>
    </source>
</reference>
<dbReference type="Pfam" id="PF02194">
    <property type="entry name" value="PXA"/>
    <property type="match status" value="1"/>
</dbReference>
<dbReference type="PANTHER" id="PTHR22775:SF3">
    <property type="entry name" value="SORTING NEXIN-13"/>
    <property type="match status" value="1"/>
</dbReference>
<accession>A0A060T931</accession>
<gene>
    <name evidence="2" type="ORF">GNLVRS02_ARAD1D08184g</name>
</gene>
<name>A0A060T931_BLAAD</name>
<sequence>MAEAVIERTIVRNSWRGVLPEVTGNVRVDAEVYALVGLVVRQFVDSWHGKITEEREFLVQVAIAIGQVAQGLAKRCEKLEMDEVLLDGIPSVILTHIRDIRLARERLENDSVPYKSIEEAFMSVHGHPAMKSHEDEQLFVKVLAKGLTSALLDDSAVKSPCASSLVTAIISDIGIKNLTDKLSEPWMIYEIFTNTILATLSPAKKQEMASPPPARASIERTKFLDQVKGLYVKAIQGFASAIASGAKALELVLPYYGSSYGAGIPVAQRTVFPMITGLLGLDKRKPLLTNLIYGLSVPLRAPGTILARLSTGAVSGTINKHVNIRVVETILQNARRVVFPNDGLMGPPRIIPNAQQQLELKARTRQVMLDVIPDGVVSTVLGGAEECVDHFLGIFENKTINKHLVYRLLDYLVLTLVAELRELTPSQLKQARQSSLG</sequence>
<reference evidence="2" key="2">
    <citation type="submission" date="2014-06" db="EMBL/GenBank/DDBJ databases">
        <title>The complete genome of Blastobotrys (Arxula) adeninivorans LS3 - a yeast of biotechnological interest.</title>
        <authorList>
            <person name="Kunze G."/>
            <person name="Gaillardin C."/>
            <person name="Czernicka M."/>
            <person name="Durrens P."/>
            <person name="Martin T."/>
            <person name="Boer E."/>
            <person name="Gabaldon T."/>
            <person name="Cruz J."/>
            <person name="Talla E."/>
            <person name="Marck C."/>
            <person name="Goffeau A."/>
            <person name="Barbe V."/>
            <person name="Baret P."/>
            <person name="Baronian K."/>
            <person name="Beier S."/>
            <person name="Bleykasten C."/>
            <person name="Bode R."/>
            <person name="Casaregola S."/>
            <person name="Despons L."/>
            <person name="Fairhead C."/>
            <person name="Giersberg M."/>
            <person name="Gierski P."/>
            <person name="Hahnel U."/>
            <person name="Hartmann A."/>
            <person name="Jankowska D."/>
            <person name="Jubin C."/>
            <person name="Jung P."/>
            <person name="Lafontaine I."/>
            <person name="Leh-Louis V."/>
            <person name="Lemaire M."/>
            <person name="Marcet-Houben M."/>
            <person name="Mascher M."/>
            <person name="Morel G."/>
            <person name="Richard G.-F."/>
            <person name="Riechen J."/>
            <person name="Sacerdot C."/>
            <person name="Sarkar A."/>
            <person name="Savel G."/>
            <person name="Schacherer J."/>
            <person name="Sherman D."/>
            <person name="Straub M.-L."/>
            <person name="Stein N."/>
            <person name="Thierry A."/>
            <person name="Trautwein-Schult A."/>
            <person name="Westhof E."/>
            <person name="Worch S."/>
            <person name="Dujon B."/>
            <person name="Souciet J.-L."/>
            <person name="Wincker P."/>
            <person name="Scholz U."/>
            <person name="Neuveglise N."/>
        </authorList>
    </citation>
    <scope>NUCLEOTIDE SEQUENCE</scope>
    <source>
        <strain evidence="2">LS3</strain>
    </source>
</reference>
<dbReference type="PhylomeDB" id="A0A060T931"/>
<feature type="domain" description="PXA" evidence="1">
    <location>
        <begin position="25"/>
        <end position="200"/>
    </location>
</feature>
<dbReference type="PANTHER" id="PTHR22775">
    <property type="entry name" value="SORTING NEXIN"/>
    <property type="match status" value="1"/>
</dbReference>
<dbReference type="PROSITE" id="PS51207">
    <property type="entry name" value="PXA"/>
    <property type="match status" value="1"/>
</dbReference>
<evidence type="ECO:0000259" key="1">
    <source>
        <dbReference type="PROSITE" id="PS51207"/>
    </source>
</evidence>
<dbReference type="InterPro" id="IPR003114">
    <property type="entry name" value="Phox_assoc"/>
</dbReference>
<dbReference type="SMART" id="SM00313">
    <property type="entry name" value="PXA"/>
    <property type="match status" value="1"/>
</dbReference>
<evidence type="ECO:0000313" key="2">
    <source>
        <dbReference type="EMBL" id="CDP37294.1"/>
    </source>
</evidence>